<dbReference type="EMBL" id="FNZR01000018">
    <property type="protein sequence ID" value="SEL97860.1"/>
    <property type="molecule type" value="Genomic_DNA"/>
</dbReference>
<dbReference type="STRING" id="332977.SAMN05421740_11811"/>
<name>A0A1H7ULG9_9SPHI</name>
<dbReference type="RefSeq" id="WP_090609432.1">
    <property type="nucleotide sequence ID" value="NZ_FNZR01000018.1"/>
</dbReference>
<dbReference type="SUPFAM" id="SSF55961">
    <property type="entry name" value="Bet v1-like"/>
    <property type="match status" value="1"/>
</dbReference>
<dbReference type="Gene3D" id="3.30.530.20">
    <property type="match status" value="1"/>
</dbReference>
<accession>A0A1H7ULG9</accession>
<proteinExistence type="predicted"/>
<evidence type="ECO:0008006" key="3">
    <source>
        <dbReference type="Google" id="ProtNLM"/>
    </source>
</evidence>
<gene>
    <name evidence="1" type="ORF">SAMN05421740_11811</name>
</gene>
<dbReference type="AlphaFoldDB" id="A0A1H7ULG9"/>
<sequence>MPIIELKTDIVAPIDVCFDLARSIDFHQLSTGNTRERAVAGITTGLIGLGETVTWEATHFGIRQRLTSVITAYERPYHFCDEMVKGAFSYIRHDHFFEEINGAAVMIDRFDFGSPLGILGRLTNRLVLTGYLRKFISQRNALIKQYAESDKWKEVLSALP</sequence>
<dbReference type="InterPro" id="IPR023393">
    <property type="entry name" value="START-like_dom_sf"/>
</dbReference>
<dbReference type="CDD" id="cd07820">
    <property type="entry name" value="SRPBCC_3"/>
    <property type="match status" value="1"/>
</dbReference>
<organism evidence="1 2">
    <name type="scientific">Parapedobacter koreensis</name>
    <dbReference type="NCBI Taxonomy" id="332977"/>
    <lineage>
        <taxon>Bacteria</taxon>
        <taxon>Pseudomonadati</taxon>
        <taxon>Bacteroidota</taxon>
        <taxon>Sphingobacteriia</taxon>
        <taxon>Sphingobacteriales</taxon>
        <taxon>Sphingobacteriaceae</taxon>
        <taxon>Parapedobacter</taxon>
    </lineage>
</organism>
<keyword evidence="2" id="KW-1185">Reference proteome</keyword>
<evidence type="ECO:0000313" key="1">
    <source>
        <dbReference type="EMBL" id="SEL97860.1"/>
    </source>
</evidence>
<dbReference type="Proteomes" id="UP000198916">
    <property type="component" value="Unassembled WGS sequence"/>
</dbReference>
<dbReference type="OrthoDB" id="9801773at2"/>
<protein>
    <recommendedName>
        <fullName evidence="3">Ligand-binding SRPBCC domain-containing protein</fullName>
    </recommendedName>
</protein>
<reference evidence="2" key="1">
    <citation type="submission" date="2016-10" db="EMBL/GenBank/DDBJ databases">
        <authorList>
            <person name="Varghese N."/>
            <person name="Submissions S."/>
        </authorList>
    </citation>
    <scope>NUCLEOTIDE SEQUENCE [LARGE SCALE GENOMIC DNA]</scope>
    <source>
        <strain evidence="2">Jip14</strain>
    </source>
</reference>
<evidence type="ECO:0000313" key="2">
    <source>
        <dbReference type="Proteomes" id="UP000198916"/>
    </source>
</evidence>